<dbReference type="CDD" id="cd07246">
    <property type="entry name" value="VOC_like"/>
    <property type="match status" value="1"/>
</dbReference>
<dbReference type="SUPFAM" id="SSF54593">
    <property type="entry name" value="Glyoxalase/Bleomycin resistance protein/Dihydroxybiphenyl dioxygenase"/>
    <property type="match status" value="1"/>
</dbReference>
<name>A0A0K1ESZ5_CHOCO</name>
<dbReference type="Gene3D" id="3.30.720.120">
    <property type="match status" value="1"/>
</dbReference>
<dbReference type="PANTHER" id="PTHR34109:SF1">
    <property type="entry name" value="VOC DOMAIN-CONTAINING PROTEIN"/>
    <property type="match status" value="1"/>
</dbReference>
<dbReference type="PANTHER" id="PTHR34109">
    <property type="entry name" value="BNAUNNG04460D PROTEIN-RELATED"/>
    <property type="match status" value="1"/>
</dbReference>
<protein>
    <submittedName>
        <fullName evidence="2">Glyoxalase</fullName>
    </submittedName>
</protein>
<organism evidence="2 3">
    <name type="scientific">Chondromyces crocatus</name>
    <dbReference type="NCBI Taxonomy" id="52"/>
    <lineage>
        <taxon>Bacteria</taxon>
        <taxon>Pseudomonadati</taxon>
        <taxon>Myxococcota</taxon>
        <taxon>Polyangia</taxon>
        <taxon>Polyangiales</taxon>
        <taxon>Polyangiaceae</taxon>
        <taxon>Chondromyces</taxon>
    </lineage>
</organism>
<dbReference type="Proteomes" id="UP000067626">
    <property type="component" value="Chromosome"/>
</dbReference>
<feature type="domain" description="VOC" evidence="1">
    <location>
        <begin position="11"/>
        <end position="136"/>
    </location>
</feature>
<dbReference type="PROSITE" id="PS51819">
    <property type="entry name" value="VOC"/>
    <property type="match status" value="1"/>
</dbReference>
<dbReference type="RefSeq" id="WP_050435383.1">
    <property type="nucleotide sequence ID" value="NZ_CP012159.1"/>
</dbReference>
<dbReference type="KEGG" id="ccro:CMC5_082240"/>
<dbReference type="Pfam" id="PF00903">
    <property type="entry name" value="Glyoxalase"/>
    <property type="match status" value="1"/>
</dbReference>
<evidence type="ECO:0000259" key="1">
    <source>
        <dbReference type="PROSITE" id="PS51819"/>
    </source>
</evidence>
<dbReference type="InterPro" id="IPR037523">
    <property type="entry name" value="VOC_core"/>
</dbReference>
<dbReference type="STRING" id="52.CMC5_082240"/>
<keyword evidence="3" id="KW-1185">Reference proteome</keyword>
<dbReference type="AlphaFoldDB" id="A0A0K1ESZ5"/>
<dbReference type="InterPro" id="IPR029068">
    <property type="entry name" value="Glyas_Bleomycin-R_OHBP_Dase"/>
</dbReference>
<sequence>MTSHVSPIPEGYESAIPYLIMRGASDALAFYAKAFGAVEVMKLVGPDGKLGHAEMMIGRARFSLADEYPEMNIVGPQSLGGTSVSIQVYVEDVDAICRRAKEAGAKILQEPKDEFYGDRTCKVEDPFGHVWLFQARNEVISIEEMDRRFQALFT</sequence>
<accession>A0A0K1ESZ5</accession>
<reference evidence="2 3" key="1">
    <citation type="submission" date="2015-07" db="EMBL/GenBank/DDBJ databases">
        <title>Genome analysis of myxobacterium Chondromyces crocatus Cm c5 reveals a high potential for natural compound synthesis and the genetic basis for the loss of fruiting body formation.</title>
        <authorList>
            <person name="Zaburannyi N."/>
            <person name="Bunk B."/>
            <person name="Maier J."/>
            <person name="Overmann J."/>
            <person name="Mueller R."/>
        </authorList>
    </citation>
    <scope>NUCLEOTIDE SEQUENCE [LARGE SCALE GENOMIC DNA]</scope>
    <source>
        <strain evidence="2 3">Cm c5</strain>
    </source>
</reference>
<dbReference type="EMBL" id="CP012159">
    <property type="protein sequence ID" value="AKT43986.1"/>
    <property type="molecule type" value="Genomic_DNA"/>
</dbReference>
<evidence type="ECO:0000313" key="2">
    <source>
        <dbReference type="EMBL" id="AKT43986.1"/>
    </source>
</evidence>
<evidence type="ECO:0000313" key="3">
    <source>
        <dbReference type="Proteomes" id="UP000067626"/>
    </source>
</evidence>
<dbReference type="OrthoDB" id="9795306at2"/>
<proteinExistence type="predicted"/>
<gene>
    <name evidence="2" type="ORF">CMC5_082240</name>
</gene>
<dbReference type="Gene3D" id="3.30.720.110">
    <property type="match status" value="1"/>
</dbReference>
<dbReference type="InterPro" id="IPR004360">
    <property type="entry name" value="Glyas_Fos-R_dOase_dom"/>
</dbReference>